<name>A0ABQ7WX89_BRANA</name>
<gene>
    <name evidence="1" type="ORF">HID58_092212</name>
</gene>
<protein>
    <submittedName>
        <fullName evidence="1">Uncharacterized protein</fullName>
    </submittedName>
</protein>
<comment type="caution">
    <text evidence="1">The sequence shown here is derived from an EMBL/GenBank/DDBJ whole genome shotgun (WGS) entry which is preliminary data.</text>
</comment>
<proteinExistence type="predicted"/>
<accession>A0ABQ7WX89</accession>
<dbReference type="EMBL" id="JAGKQM010002972">
    <property type="protein sequence ID" value="KAH0841459.1"/>
    <property type="molecule type" value="Genomic_DNA"/>
</dbReference>
<keyword evidence="2" id="KW-1185">Reference proteome</keyword>
<evidence type="ECO:0000313" key="1">
    <source>
        <dbReference type="EMBL" id="KAH0841459.1"/>
    </source>
</evidence>
<organism evidence="1 2">
    <name type="scientific">Brassica napus</name>
    <name type="common">Rape</name>
    <dbReference type="NCBI Taxonomy" id="3708"/>
    <lineage>
        <taxon>Eukaryota</taxon>
        <taxon>Viridiplantae</taxon>
        <taxon>Streptophyta</taxon>
        <taxon>Embryophyta</taxon>
        <taxon>Tracheophyta</taxon>
        <taxon>Spermatophyta</taxon>
        <taxon>Magnoliopsida</taxon>
        <taxon>eudicotyledons</taxon>
        <taxon>Gunneridae</taxon>
        <taxon>Pentapetalae</taxon>
        <taxon>rosids</taxon>
        <taxon>malvids</taxon>
        <taxon>Brassicales</taxon>
        <taxon>Brassicaceae</taxon>
        <taxon>Brassiceae</taxon>
        <taxon>Brassica</taxon>
    </lineage>
</organism>
<sequence>MLINAIPMIFKLYVEIHLVSSERLLVGTRAGLVRSALFQTLLFSLFNVDSDYFMLTLIVYSGTHLMISHSFPVVEQISPVTILLPLSLVPNIIV</sequence>
<dbReference type="Proteomes" id="UP000824890">
    <property type="component" value="Unassembled WGS sequence"/>
</dbReference>
<evidence type="ECO:0000313" key="2">
    <source>
        <dbReference type="Proteomes" id="UP000824890"/>
    </source>
</evidence>
<reference evidence="1 2" key="1">
    <citation type="submission" date="2021-05" db="EMBL/GenBank/DDBJ databases">
        <title>Genome Assembly of Synthetic Allotetraploid Brassica napus Reveals Homoeologous Exchanges between Subgenomes.</title>
        <authorList>
            <person name="Davis J.T."/>
        </authorList>
    </citation>
    <scope>NUCLEOTIDE SEQUENCE [LARGE SCALE GENOMIC DNA]</scope>
    <source>
        <strain evidence="2">cv. Da-Ae</strain>
        <tissue evidence="1">Seedling</tissue>
    </source>
</reference>